<name>A0ABP9SUR5_9ACTN</name>
<comment type="caution">
    <text evidence="2">The sequence shown here is derived from an EMBL/GenBank/DDBJ whole genome shotgun (WGS) entry which is preliminary data.</text>
</comment>
<evidence type="ECO:0000313" key="3">
    <source>
        <dbReference type="Proteomes" id="UP001499878"/>
    </source>
</evidence>
<accession>A0ABP9SUR5</accession>
<feature type="region of interest" description="Disordered" evidence="1">
    <location>
        <begin position="36"/>
        <end position="63"/>
    </location>
</feature>
<evidence type="ECO:0000256" key="1">
    <source>
        <dbReference type="SAM" id="MobiDB-lite"/>
    </source>
</evidence>
<protein>
    <recommendedName>
        <fullName evidence="4">Transposase</fullName>
    </recommendedName>
</protein>
<organism evidence="2 3">
    <name type="scientific">Streptomyces thinghirensis</name>
    <dbReference type="NCBI Taxonomy" id="551547"/>
    <lineage>
        <taxon>Bacteria</taxon>
        <taxon>Bacillati</taxon>
        <taxon>Actinomycetota</taxon>
        <taxon>Actinomycetes</taxon>
        <taxon>Kitasatosporales</taxon>
        <taxon>Streptomycetaceae</taxon>
        <taxon>Streptomyces</taxon>
    </lineage>
</organism>
<sequence>MFPFRSPRFRRVVRSHLRDWDLTELLANVVRHVPDRRCTLPGSPEGHPPPRKRGMPGDHTAAV</sequence>
<gene>
    <name evidence="2" type="ORF">GCM10023323_05750</name>
</gene>
<keyword evidence="3" id="KW-1185">Reference proteome</keyword>
<reference evidence="3" key="1">
    <citation type="journal article" date="2019" name="Int. J. Syst. Evol. Microbiol.">
        <title>The Global Catalogue of Microorganisms (GCM) 10K type strain sequencing project: providing services to taxonomists for standard genome sequencing and annotation.</title>
        <authorList>
            <consortium name="The Broad Institute Genomics Platform"/>
            <consortium name="The Broad Institute Genome Sequencing Center for Infectious Disease"/>
            <person name="Wu L."/>
            <person name="Ma J."/>
        </authorList>
    </citation>
    <scope>NUCLEOTIDE SEQUENCE [LARGE SCALE GENOMIC DNA]</scope>
    <source>
        <strain evidence="3">JCM 18306</strain>
    </source>
</reference>
<proteinExistence type="predicted"/>
<dbReference type="EMBL" id="BAABJR010000001">
    <property type="protein sequence ID" value="GAA5204117.1"/>
    <property type="molecule type" value="Genomic_DNA"/>
</dbReference>
<evidence type="ECO:0000313" key="2">
    <source>
        <dbReference type="EMBL" id="GAA5204117.1"/>
    </source>
</evidence>
<dbReference type="Proteomes" id="UP001499878">
    <property type="component" value="Unassembled WGS sequence"/>
</dbReference>
<evidence type="ECO:0008006" key="4">
    <source>
        <dbReference type="Google" id="ProtNLM"/>
    </source>
</evidence>